<comment type="caution">
    <text evidence="1">The sequence shown here is derived from an EMBL/GenBank/DDBJ whole genome shotgun (WGS) entry which is preliminary data.</text>
</comment>
<reference evidence="1" key="1">
    <citation type="journal article" date="2023" name="Science">
        <title>Genome structures resolve the early diversification of teleost fishes.</title>
        <authorList>
            <person name="Parey E."/>
            <person name="Louis A."/>
            <person name="Montfort J."/>
            <person name="Bouchez O."/>
            <person name="Roques C."/>
            <person name="Iampietro C."/>
            <person name="Lluch J."/>
            <person name="Castinel A."/>
            <person name="Donnadieu C."/>
            <person name="Desvignes T."/>
            <person name="Floi Bucao C."/>
            <person name="Jouanno E."/>
            <person name="Wen M."/>
            <person name="Mejri S."/>
            <person name="Dirks R."/>
            <person name="Jansen H."/>
            <person name="Henkel C."/>
            <person name="Chen W.J."/>
            <person name="Zahm M."/>
            <person name="Cabau C."/>
            <person name="Klopp C."/>
            <person name="Thompson A.W."/>
            <person name="Robinson-Rechavi M."/>
            <person name="Braasch I."/>
            <person name="Lecointre G."/>
            <person name="Bobe J."/>
            <person name="Postlethwait J.H."/>
            <person name="Berthelot C."/>
            <person name="Roest Crollius H."/>
            <person name="Guiguen Y."/>
        </authorList>
    </citation>
    <scope>NUCLEOTIDE SEQUENCE</scope>
    <source>
        <strain evidence="1">NC1722</strain>
    </source>
</reference>
<keyword evidence="2" id="KW-1185">Reference proteome</keyword>
<gene>
    <name evidence="1" type="ORF">AAFF_G00438710</name>
</gene>
<name>A0AAD7VYB8_9TELE</name>
<dbReference type="AlphaFoldDB" id="A0AAD7VYB8"/>
<accession>A0AAD7VYB8</accession>
<organism evidence="1 2">
    <name type="scientific">Aldrovandia affinis</name>
    <dbReference type="NCBI Taxonomy" id="143900"/>
    <lineage>
        <taxon>Eukaryota</taxon>
        <taxon>Metazoa</taxon>
        <taxon>Chordata</taxon>
        <taxon>Craniata</taxon>
        <taxon>Vertebrata</taxon>
        <taxon>Euteleostomi</taxon>
        <taxon>Actinopterygii</taxon>
        <taxon>Neopterygii</taxon>
        <taxon>Teleostei</taxon>
        <taxon>Notacanthiformes</taxon>
        <taxon>Halosauridae</taxon>
        <taxon>Aldrovandia</taxon>
    </lineage>
</organism>
<sequence length="96" mass="11220">MWTLNYLITDPHREFKFISRCWTAYLCQDPWLCLGLARFTPRSESNEAAVCVLPQISPRKLRRLASTGTAGRWGRRQPRVRYGDGVMRRQGKFLGF</sequence>
<protein>
    <submittedName>
        <fullName evidence="1">Uncharacterized protein</fullName>
    </submittedName>
</protein>
<evidence type="ECO:0000313" key="1">
    <source>
        <dbReference type="EMBL" id="KAJ8358451.1"/>
    </source>
</evidence>
<evidence type="ECO:0000313" key="2">
    <source>
        <dbReference type="Proteomes" id="UP001221898"/>
    </source>
</evidence>
<dbReference type="Proteomes" id="UP001221898">
    <property type="component" value="Unassembled WGS sequence"/>
</dbReference>
<proteinExistence type="predicted"/>
<dbReference type="EMBL" id="JAINUG010000972">
    <property type="protein sequence ID" value="KAJ8358451.1"/>
    <property type="molecule type" value="Genomic_DNA"/>
</dbReference>